<evidence type="ECO:0000313" key="2">
    <source>
        <dbReference type="Proteomes" id="UP000198310"/>
    </source>
</evidence>
<dbReference type="Proteomes" id="UP000198310">
    <property type="component" value="Unassembled WGS sequence"/>
</dbReference>
<proteinExistence type="predicted"/>
<keyword evidence="2" id="KW-1185">Reference proteome</keyword>
<dbReference type="AlphaFoldDB" id="A0A239A989"/>
<protein>
    <submittedName>
        <fullName evidence="1">Uncharacterized protein</fullName>
    </submittedName>
</protein>
<reference evidence="2" key="1">
    <citation type="submission" date="2017-06" db="EMBL/GenBank/DDBJ databases">
        <authorList>
            <person name="Varghese N."/>
            <person name="Submissions S."/>
        </authorList>
    </citation>
    <scope>NUCLEOTIDE SEQUENCE [LARGE SCALE GENOMIC DNA]</scope>
    <source>
        <strain evidence="2">DSM 28041</strain>
    </source>
</reference>
<accession>A0A239A989</accession>
<gene>
    <name evidence="1" type="ORF">SAMN06269173_11174</name>
</gene>
<dbReference type="EMBL" id="FZNS01000011">
    <property type="protein sequence ID" value="SNR92079.1"/>
    <property type="molecule type" value="Genomic_DNA"/>
</dbReference>
<name>A0A239A989_9BACT</name>
<sequence length="95" mass="10648">MPYQPKEAELLQLGFRTNSPAQPYPTRAYFAPMQGSDNYLTLCPRPGMETAVEFTGASKVVARYYIRSADDLRAALRGEGQREALPKHGRALYHS</sequence>
<evidence type="ECO:0000313" key="1">
    <source>
        <dbReference type="EMBL" id="SNR92079.1"/>
    </source>
</evidence>
<organism evidence="1 2">
    <name type="scientific">Hymenobacter mucosus</name>
    <dbReference type="NCBI Taxonomy" id="1411120"/>
    <lineage>
        <taxon>Bacteria</taxon>
        <taxon>Pseudomonadati</taxon>
        <taxon>Bacteroidota</taxon>
        <taxon>Cytophagia</taxon>
        <taxon>Cytophagales</taxon>
        <taxon>Hymenobacteraceae</taxon>
        <taxon>Hymenobacter</taxon>
    </lineage>
</organism>
<dbReference type="RefSeq" id="WP_089333905.1">
    <property type="nucleotide sequence ID" value="NZ_FZNS01000011.1"/>
</dbReference>